<dbReference type="InterPro" id="IPR014001">
    <property type="entry name" value="Helicase_ATP-bd"/>
</dbReference>
<organism evidence="13 14">
    <name type="scientific">Kitasatospora herbaricolor</name>
    <dbReference type="NCBI Taxonomy" id="68217"/>
    <lineage>
        <taxon>Bacteria</taxon>
        <taxon>Bacillati</taxon>
        <taxon>Actinomycetota</taxon>
        <taxon>Actinomycetes</taxon>
        <taxon>Kitasatosporales</taxon>
        <taxon>Streptomycetaceae</taxon>
        <taxon>Kitasatospora</taxon>
    </lineage>
</organism>
<evidence type="ECO:0000259" key="10">
    <source>
        <dbReference type="PROSITE" id="PS51192"/>
    </source>
</evidence>
<dbReference type="SUPFAM" id="SSF53098">
    <property type="entry name" value="Ribonuclease H-like"/>
    <property type="match status" value="1"/>
</dbReference>
<dbReference type="SMART" id="SM00479">
    <property type="entry name" value="EXOIII"/>
    <property type="match status" value="1"/>
</dbReference>
<dbReference type="RefSeq" id="WP_329492982.1">
    <property type="nucleotide sequence ID" value="NZ_CP108460.1"/>
</dbReference>
<dbReference type="Pfam" id="PF00271">
    <property type="entry name" value="Helicase_C"/>
    <property type="match status" value="1"/>
</dbReference>
<dbReference type="InterPro" id="IPR027417">
    <property type="entry name" value="P-loop_NTPase"/>
</dbReference>
<feature type="domain" description="Helicase C-terminal" evidence="12">
    <location>
        <begin position="1502"/>
        <end position="1666"/>
    </location>
</feature>
<sequence>MEQRHDNGGSEHVGGGSVQQGQHPPVQASLPSSVTRLVDLVAQATDGITVPDLTAAVRAKYPGFPSARVSDLLKRAIAGGALIEETGRVRVPRPVPTPAAQPRTVEPALGSSGFRVVAFDLESISRSIAVAPWTDRRIFQIGAVRMGTDETWSTEQPRFERWVALPEGEWELSDPVRRKRHAAEAVGLREAIEGLRAFCGNADLIIAHNGNAADFPLLDEECRRAGIPVLDTHRADSLYLAHALLPVSGSHRLASIAEEFGADQAGLTAHDAVDDAVLLSRILRQASSAYALWPAEQRDLVFAVCPDSRSWLLLRHLAGLSVTAPMSWTTTAVSAAVDRTLTGHAPRRDAGAASGRAALTVGVSLRGADGRVDPTSLASTIRAKAQRREAQEEMAAALHAWTDAAVPALVEAPTGTGKSLAVLACALDWLAGAPDRVAVIATNTKQLQNQLARDVDALEKSSPGLLAASDLVKGSTNRLSLRSLISALTQATDVGRDTHGGRRFLEQPEYRELLVYLWLRLSAAIRPPLSWTARSVDPVDVPPHFVESIGPRLGEWLLSLSQGVGGEYLPSSGSFLARHTDTVREALSSHRLLLANHALVLSHLDDLRAMPGEVLLVMDEAHQVEDAATSALTVSFDYAVVEDMVAECTAWARTARSGPSGRNVQAVLDEMESMLDHEQLPRAVAEAFDGSAVGGALVGSRTTTLAGPFSGSSGVRAARAVQRHLRTIAALTGRLTAALAAHAAQHVPPLDFFESERLAAMYARAGDLKAAADTVTSDIDAVLGPSTSTAQPRSRASDGVVPPSASSAAHSAQDEAAEDHEDVPQTAEQEALPGLPPMPNRLVYAEESEIPRAGLRNYRFRLSSSPIELPADPDWQRFLSAFPRTYYVSATLRVAGSWDFVRGRLGLPASMAALHLRSPFPLGRQTEVVCLADFPSWAEQQDGAMRTVAHQLAGYAAEMVRPAASEEGDGLLGRGGWDGGALVLTTARATAAGISDRLATELRRRGHQAPVLNAVTLGNSRGFRDFTDRDDGGGFLVGTRGLWQGVDVEDERRLSLVWINKLPFAPFAAPLVEARRAAVRARAEAACEEDPDAFATYHYYLPLAAIQLRQAVGRLIRSDRHRGIVIISDRKLAGRSALRRAYRRTFLGSLEPELLRPDPLTGEPGGGNVVGMAEGWARIWGFLADHGLLAHERAAELSQPETLLEHVLLPQTRRIRELELTSDQVTELRRRGSLAEEVLRRSAEVAGLLRLTDEPASFRLKAAQQAVIGAVAEGRNVLALLPTGFGKSYTFQLPALVMPGTTIVVSPLVALMQDQALELNRSIGGAVRALVAPLRESSSRAGKTEVAEQLLGRGEHGIKLVYVSPERLCQRRFREVVRRGAELGRVGRIVLDEAHTIVQWDDFRPGMQRVERFLAELRADFGLSVTALTATANRTVHAGLREGVFELPGEPPAVGSPAERREERSPGVRGSLVTVRENPIRPELAVFRRALGRSGPVTAARLAEEVVDTVRDHAVVYCLTVKEVVTLHAHLRDYLGESGRRVRRFHGRLTEAEKAAVMAEFREAPRRGEEGFAPLIVVATTAFGLGIDRDDIRTVFCASAPTDLAALYQQVGRAGRDVAGRGAPGEADEPPNVGLALLTGRGLRTIAWMTGNDLAPSLFVRMGEQVLAARDGFLDATQIADTLIGEDLAAGRLTDEDARRARTAEAYRTGVMRTFTALASLGAVTDLGDFPPRCAVREGESERSSAADPVEQAVAAIILALPARSPSPGRLHRSALDVVRLDDVLVRSVDGYRAYAEGPAGTWELLADLHDRGVLDVSAAPSDHLVSSLRIHHNTVPAALSRQLAGRAERSARETALLRDFFTDTTTCSQRKFADYFGVPDLPPGCCTNAANRCSACWEDPGLPREEIRPDAAKALATPIGLLRGASPRVDAEHLQRRLDEQIYQLIWAVHRGLHPSAIRRALHGEESWYSPRLGRRARLHPALRNNRHFGARADVAHADVEASLARLAAADRVRADETRWRAVPHLRASRTS</sequence>
<dbReference type="PROSITE" id="PS51192">
    <property type="entry name" value="HELICASE_ATP_BIND_1"/>
    <property type="match status" value="1"/>
</dbReference>
<dbReference type="InterPro" id="IPR011545">
    <property type="entry name" value="DEAD/DEAH_box_helicase_dom"/>
</dbReference>
<gene>
    <name evidence="13" type="ORF">OG469_01915</name>
</gene>
<feature type="region of interest" description="Disordered" evidence="9">
    <location>
        <begin position="1447"/>
        <end position="1469"/>
    </location>
</feature>
<dbReference type="Pfam" id="PF13307">
    <property type="entry name" value="Helicase_C_2"/>
    <property type="match status" value="1"/>
</dbReference>
<dbReference type="SMART" id="SM00487">
    <property type="entry name" value="DEXDc"/>
    <property type="match status" value="2"/>
</dbReference>
<dbReference type="EC" id="5.6.2.4" evidence="8"/>
<dbReference type="InterPro" id="IPR013520">
    <property type="entry name" value="Ribonucl_H"/>
</dbReference>
<evidence type="ECO:0000256" key="9">
    <source>
        <dbReference type="SAM" id="MobiDB-lite"/>
    </source>
</evidence>
<dbReference type="GO" id="GO:0004386">
    <property type="term" value="F:helicase activity"/>
    <property type="evidence" value="ECO:0007669"/>
    <property type="project" value="UniProtKB-KW"/>
</dbReference>
<evidence type="ECO:0000256" key="1">
    <source>
        <dbReference type="ARBA" id="ARBA00005446"/>
    </source>
</evidence>
<comment type="catalytic activity">
    <reaction evidence="7">
        <text>Couples ATP hydrolysis with the unwinding of duplex DNA by translocating in the 3'-5' direction.</text>
        <dbReference type="EC" id="5.6.2.4"/>
    </reaction>
</comment>
<protein>
    <recommendedName>
        <fullName evidence="8">DNA 3'-5' helicase</fullName>
        <ecNumber evidence="8">5.6.2.4</ecNumber>
    </recommendedName>
</protein>
<proteinExistence type="inferred from homology"/>
<keyword evidence="3" id="KW-0378">Hydrolase</keyword>
<evidence type="ECO:0000259" key="12">
    <source>
        <dbReference type="PROSITE" id="PS51194"/>
    </source>
</evidence>
<evidence type="ECO:0000256" key="6">
    <source>
        <dbReference type="ARBA" id="ARBA00023235"/>
    </source>
</evidence>
<dbReference type="Gene3D" id="3.40.50.300">
    <property type="entry name" value="P-loop containing nucleotide triphosphate hydrolases"/>
    <property type="match status" value="4"/>
</dbReference>
<feature type="region of interest" description="Disordered" evidence="9">
    <location>
        <begin position="783"/>
        <end position="839"/>
    </location>
</feature>
<comment type="similarity">
    <text evidence="1">Belongs to the helicase family. RecQ subfamily.</text>
</comment>
<dbReference type="Gene3D" id="3.30.420.10">
    <property type="entry name" value="Ribonuclease H-like superfamily/Ribonuclease H"/>
    <property type="match status" value="1"/>
</dbReference>
<dbReference type="Pfam" id="PF00270">
    <property type="entry name" value="DEAD"/>
    <property type="match status" value="1"/>
</dbReference>
<feature type="domain" description="Helicase ATP-binding" evidence="10">
    <location>
        <begin position="1268"/>
        <end position="1450"/>
    </location>
</feature>
<dbReference type="InterPro" id="IPR006555">
    <property type="entry name" value="ATP-dep_Helicase_C"/>
</dbReference>
<evidence type="ECO:0000256" key="3">
    <source>
        <dbReference type="ARBA" id="ARBA00022801"/>
    </source>
</evidence>
<dbReference type="PROSITE" id="PS51194">
    <property type="entry name" value="HELICASE_CTER"/>
    <property type="match status" value="1"/>
</dbReference>
<keyword evidence="14" id="KW-1185">Reference proteome</keyword>
<feature type="compositionally biased region" description="Polar residues" evidence="9">
    <location>
        <begin position="785"/>
        <end position="794"/>
    </location>
</feature>
<evidence type="ECO:0000256" key="5">
    <source>
        <dbReference type="ARBA" id="ARBA00023125"/>
    </source>
</evidence>
<keyword evidence="2" id="KW-0547">Nucleotide-binding</keyword>
<dbReference type="InterPro" id="IPR001650">
    <property type="entry name" value="Helicase_C-like"/>
</dbReference>
<dbReference type="Proteomes" id="UP001432014">
    <property type="component" value="Chromosome"/>
</dbReference>
<evidence type="ECO:0000256" key="4">
    <source>
        <dbReference type="ARBA" id="ARBA00022840"/>
    </source>
</evidence>
<dbReference type="PROSITE" id="PS51193">
    <property type="entry name" value="HELICASE_ATP_BIND_2"/>
    <property type="match status" value="1"/>
</dbReference>
<evidence type="ECO:0000256" key="8">
    <source>
        <dbReference type="ARBA" id="ARBA00034808"/>
    </source>
</evidence>
<dbReference type="SMART" id="SM00490">
    <property type="entry name" value="HELICc"/>
    <property type="match status" value="1"/>
</dbReference>
<dbReference type="SMART" id="SM00491">
    <property type="entry name" value="HELICc2"/>
    <property type="match status" value="1"/>
</dbReference>
<dbReference type="InterPro" id="IPR036397">
    <property type="entry name" value="RNaseH_sf"/>
</dbReference>
<keyword evidence="5" id="KW-0238">DNA-binding</keyword>
<evidence type="ECO:0000259" key="11">
    <source>
        <dbReference type="PROSITE" id="PS51193"/>
    </source>
</evidence>
<feature type="domain" description="Helicase ATP-binding" evidence="11">
    <location>
        <begin position="377"/>
        <end position="684"/>
    </location>
</feature>
<dbReference type="PANTHER" id="PTHR13710">
    <property type="entry name" value="DNA HELICASE RECQ FAMILY MEMBER"/>
    <property type="match status" value="1"/>
</dbReference>
<evidence type="ECO:0000313" key="13">
    <source>
        <dbReference type="EMBL" id="WUS54370.1"/>
    </source>
</evidence>
<dbReference type="EMBL" id="CP108482">
    <property type="protein sequence ID" value="WUS54370.1"/>
    <property type="molecule type" value="Genomic_DNA"/>
</dbReference>
<dbReference type="InterPro" id="IPR012337">
    <property type="entry name" value="RNaseH-like_sf"/>
</dbReference>
<dbReference type="InterPro" id="IPR014013">
    <property type="entry name" value="Helic_SF1/SF2_ATP-bd_DinG/Rad3"/>
</dbReference>
<keyword evidence="4" id="KW-0067">ATP-binding</keyword>
<dbReference type="CDD" id="cd17920">
    <property type="entry name" value="DEXHc_RecQ"/>
    <property type="match status" value="1"/>
</dbReference>
<evidence type="ECO:0000256" key="2">
    <source>
        <dbReference type="ARBA" id="ARBA00022741"/>
    </source>
</evidence>
<dbReference type="CDD" id="cd06127">
    <property type="entry name" value="DEDDh"/>
    <property type="match status" value="1"/>
</dbReference>
<keyword evidence="6" id="KW-0413">Isomerase</keyword>
<dbReference type="PANTHER" id="PTHR13710:SF105">
    <property type="entry name" value="ATP-DEPENDENT DNA HELICASE Q1"/>
    <property type="match status" value="1"/>
</dbReference>
<reference evidence="13 14" key="1">
    <citation type="submission" date="2022-10" db="EMBL/GenBank/DDBJ databases">
        <title>The complete genomes of actinobacterial strains from the NBC collection.</title>
        <authorList>
            <person name="Joergensen T.S."/>
            <person name="Alvarez Arevalo M."/>
            <person name="Sterndorff E.B."/>
            <person name="Faurdal D."/>
            <person name="Vuksanovic O."/>
            <person name="Mourched A.-S."/>
            <person name="Charusanti P."/>
            <person name="Shaw S."/>
            <person name="Blin K."/>
            <person name="Weber T."/>
        </authorList>
    </citation>
    <scope>NUCLEOTIDE SEQUENCE [LARGE SCALE GENOMIC DNA]</scope>
    <source>
        <strain evidence="13 14">NBC_01247</strain>
    </source>
</reference>
<accession>A0ABZ1W0N0</accession>
<feature type="region of interest" description="Disordered" evidence="9">
    <location>
        <begin position="1"/>
        <end position="29"/>
    </location>
</feature>
<keyword evidence="13" id="KW-0347">Helicase</keyword>
<name>A0ABZ1W0N0_9ACTN</name>
<dbReference type="SUPFAM" id="SSF52540">
    <property type="entry name" value="P-loop containing nucleoside triphosphate hydrolases"/>
    <property type="match status" value="2"/>
</dbReference>
<evidence type="ECO:0000313" key="14">
    <source>
        <dbReference type="Proteomes" id="UP001432014"/>
    </source>
</evidence>
<evidence type="ECO:0000256" key="7">
    <source>
        <dbReference type="ARBA" id="ARBA00034617"/>
    </source>
</evidence>